<name>E9HDR2_DAPPU</name>
<accession>E9HDR2</accession>
<dbReference type="AlphaFoldDB" id="E9HDR2"/>
<sequence length="748" mass="83317">MAQTERCEEMPMKFAGGAWMRSISTQKLNCMVEETIILQEENDSIDTPLGRANISDGVHTHNHMTLIWDVADAGRIAHTTRHLTQGKATITQTSTATTFKLEDDSNQLAYTHNLKLVREYLSVSEDTTLPLTLVEPIVSKMAPKFARTIIKRHLTRIIHLAEAYETTVMTSEAFKEAVKLEKKLNGFLKTYEIFSERIQDAMYTDEDADQEMHDADVNTMYQTKDEVGAARVIIKTRRQEWSNAEEVKRREEESRLKLEEYRLKLEDEIVKRRNERDAKEVKWRNELEALSEARRVKCEKIVLETKQQMANQAANPTVNQDQLIRDIAIQGITAIYSVPLFTPGAVNLLPAAFQNLDSLQPVIDLKDVAALRNLQFKIEPSELTLTTSQLAKASIPDPIPPVKSSLTTESCCFSNFPSYQSKENIQKEGMETGTTSLPHPPKKGDSLSESPDGPEGYPDNKRFERDEIKENNSFVLKSEYTAELDGAEKITMEKETSVQLRPKKGLSISDVPVVSIEDGMEAVEPKILSSSSSNQKTACTLNQQEAPAYQAEAPWSLTIQEAPATPAEAPSPANLAEAPCILESEKAPANPAEAPRSQIQQEAPTYHAEAPCTPYCLNTKNSFIRITPADSKEEADFIPFFSPGRPAASLEALKEDPQQAAAFVNSTSAASNQEIIPKFRSPSSQATILPEFATHQHLLKRKRLEPTIKENSSTHQSVWDPGGKLPKRVSKLSIGLKRNGQITESGAS</sequence>
<evidence type="ECO:0000313" key="3">
    <source>
        <dbReference type="Proteomes" id="UP000000305"/>
    </source>
</evidence>
<feature type="region of interest" description="Disordered" evidence="1">
    <location>
        <begin position="431"/>
        <end position="466"/>
    </location>
</feature>
<evidence type="ECO:0000313" key="2">
    <source>
        <dbReference type="EMBL" id="EFX70126.1"/>
    </source>
</evidence>
<proteinExistence type="predicted"/>
<dbReference type="EMBL" id="GL732625">
    <property type="protein sequence ID" value="EFX70126.1"/>
    <property type="molecule type" value="Genomic_DNA"/>
</dbReference>
<protein>
    <submittedName>
        <fullName evidence="2">Uncharacterized protein</fullName>
    </submittedName>
</protein>
<organism evidence="2 3">
    <name type="scientific">Daphnia pulex</name>
    <name type="common">Water flea</name>
    <dbReference type="NCBI Taxonomy" id="6669"/>
    <lineage>
        <taxon>Eukaryota</taxon>
        <taxon>Metazoa</taxon>
        <taxon>Ecdysozoa</taxon>
        <taxon>Arthropoda</taxon>
        <taxon>Crustacea</taxon>
        <taxon>Branchiopoda</taxon>
        <taxon>Diplostraca</taxon>
        <taxon>Cladocera</taxon>
        <taxon>Anomopoda</taxon>
        <taxon>Daphniidae</taxon>
        <taxon>Daphnia</taxon>
    </lineage>
</organism>
<dbReference type="HOGENOM" id="CLU_371840_0_0_1"/>
<dbReference type="InParanoid" id="E9HDR2"/>
<dbReference type="PANTHER" id="PTHR22954">
    <property type="entry name" value="RETROVIRAL PROTEASE-RELATED"/>
    <property type="match status" value="1"/>
</dbReference>
<reference evidence="2 3" key="1">
    <citation type="journal article" date="2011" name="Science">
        <title>The ecoresponsive genome of Daphnia pulex.</title>
        <authorList>
            <person name="Colbourne J.K."/>
            <person name="Pfrender M.E."/>
            <person name="Gilbert D."/>
            <person name="Thomas W.K."/>
            <person name="Tucker A."/>
            <person name="Oakley T.H."/>
            <person name="Tokishita S."/>
            <person name="Aerts A."/>
            <person name="Arnold G.J."/>
            <person name="Basu M.K."/>
            <person name="Bauer D.J."/>
            <person name="Caceres C.E."/>
            <person name="Carmel L."/>
            <person name="Casola C."/>
            <person name="Choi J.H."/>
            <person name="Detter J.C."/>
            <person name="Dong Q."/>
            <person name="Dusheyko S."/>
            <person name="Eads B.D."/>
            <person name="Frohlich T."/>
            <person name="Geiler-Samerotte K.A."/>
            <person name="Gerlach D."/>
            <person name="Hatcher P."/>
            <person name="Jogdeo S."/>
            <person name="Krijgsveld J."/>
            <person name="Kriventseva E.V."/>
            <person name="Kultz D."/>
            <person name="Laforsch C."/>
            <person name="Lindquist E."/>
            <person name="Lopez J."/>
            <person name="Manak J.R."/>
            <person name="Muller J."/>
            <person name="Pangilinan J."/>
            <person name="Patwardhan R.P."/>
            <person name="Pitluck S."/>
            <person name="Pritham E.J."/>
            <person name="Rechtsteiner A."/>
            <person name="Rho M."/>
            <person name="Rogozin I.B."/>
            <person name="Sakarya O."/>
            <person name="Salamov A."/>
            <person name="Schaack S."/>
            <person name="Shapiro H."/>
            <person name="Shiga Y."/>
            <person name="Skalitzky C."/>
            <person name="Smith Z."/>
            <person name="Souvorov A."/>
            <person name="Sung W."/>
            <person name="Tang Z."/>
            <person name="Tsuchiya D."/>
            <person name="Tu H."/>
            <person name="Vos H."/>
            <person name="Wang M."/>
            <person name="Wolf Y.I."/>
            <person name="Yamagata H."/>
            <person name="Yamada T."/>
            <person name="Ye Y."/>
            <person name="Shaw J.R."/>
            <person name="Andrews J."/>
            <person name="Crease T.J."/>
            <person name="Tang H."/>
            <person name="Lucas S.M."/>
            <person name="Robertson H.M."/>
            <person name="Bork P."/>
            <person name="Koonin E.V."/>
            <person name="Zdobnov E.M."/>
            <person name="Grigoriev I.V."/>
            <person name="Lynch M."/>
            <person name="Boore J.L."/>
        </authorList>
    </citation>
    <scope>NUCLEOTIDE SEQUENCE [LARGE SCALE GENOMIC DNA]</scope>
</reference>
<dbReference type="KEGG" id="dpx:DAPPUDRAFT_257519"/>
<dbReference type="Proteomes" id="UP000000305">
    <property type="component" value="Unassembled WGS sequence"/>
</dbReference>
<evidence type="ECO:0000256" key="1">
    <source>
        <dbReference type="SAM" id="MobiDB-lite"/>
    </source>
</evidence>
<dbReference type="PANTHER" id="PTHR22954:SF3">
    <property type="entry name" value="PROTEIN CBG08539"/>
    <property type="match status" value="1"/>
</dbReference>
<feature type="region of interest" description="Disordered" evidence="1">
    <location>
        <begin position="705"/>
        <end position="724"/>
    </location>
</feature>
<gene>
    <name evidence="2" type="ORF">DAPPUDRAFT_257519</name>
</gene>
<keyword evidence="3" id="KW-1185">Reference proteome</keyword>